<reference evidence="2 3" key="1">
    <citation type="submission" date="2022-03" db="EMBL/GenBank/DDBJ databases">
        <title>Complete genome analysis of Roseomonas KG 17.1 : a prolific producer of plant growth promoters.</title>
        <authorList>
            <person name="Saadouli I."/>
            <person name="Najjari A."/>
            <person name="Mosbah A."/>
            <person name="Ouzari H.I."/>
        </authorList>
    </citation>
    <scope>NUCLEOTIDE SEQUENCE [LARGE SCALE GENOMIC DNA]</scope>
    <source>
        <strain evidence="2 3">KG17-1</strain>
    </source>
</reference>
<dbReference type="EMBL" id="JALBUU010000004">
    <property type="protein sequence ID" value="MCI0752515.1"/>
    <property type="molecule type" value="Genomic_DNA"/>
</dbReference>
<sequence length="292" mass="30274">MTRLLRHALLVLLAAWPVAVLGQTPAAPPPERFAAVPPALRGAWFSGECTAPQAMLQLTARSVARLPEAGPARLVRFIILQPRGEWLVGTGGGAEAPRLMLRDSAGMLQTAEPDAKLRDERLPGDTPLMDWRRCPGHPAGFAMRHGEGIAMLGMLEALEAACAPPSGSVLGCVDSLILAGDASGDRVLSIAELARLVRGMAWVLATAEEATPERLLVAQGGGLVAGVATARLMMDSLDYDGDGRLSAAELAQDRAVLAAGVGSGAGTPIALDGIQDVIGLLRGLTQGLLLDP</sequence>
<evidence type="ECO:0000313" key="3">
    <source>
        <dbReference type="Proteomes" id="UP001201985"/>
    </source>
</evidence>
<evidence type="ECO:0000313" key="2">
    <source>
        <dbReference type="EMBL" id="MCI0752515.1"/>
    </source>
</evidence>
<keyword evidence="3" id="KW-1185">Reference proteome</keyword>
<dbReference type="InterPro" id="IPR018247">
    <property type="entry name" value="EF_Hand_1_Ca_BS"/>
</dbReference>
<organism evidence="2 3">
    <name type="scientific">Teichococcus vastitatis</name>
    <dbReference type="NCBI Taxonomy" id="2307076"/>
    <lineage>
        <taxon>Bacteria</taxon>
        <taxon>Pseudomonadati</taxon>
        <taxon>Pseudomonadota</taxon>
        <taxon>Alphaproteobacteria</taxon>
        <taxon>Acetobacterales</taxon>
        <taxon>Roseomonadaceae</taxon>
        <taxon>Roseomonas</taxon>
    </lineage>
</organism>
<proteinExistence type="predicted"/>
<dbReference type="RefSeq" id="WP_120006531.1">
    <property type="nucleotide sequence ID" value="NZ_JALBUU010000004.1"/>
</dbReference>
<comment type="caution">
    <text evidence="2">The sequence shown here is derived from an EMBL/GenBank/DDBJ whole genome shotgun (WGS) entry which is preliminary data.</text>
</comment>
<protein>
    <recommendedName>
        <fullName evidence="4">EF-hand domain-containing protein</fullName>
    </recommendedName>
</protein>
<dbReference type="Gene3D" id="1.10.238.10">
    <property type="entry name" value="EF-hand"/>
    <property type="match status" value="1"/>
</dbReference>
<evidence type="ECO:0000256" key="1">
    <source>
        <dbReference type="SAM" id="SignalP"/>
    </source>
</evidence>
<evidence type="ECO:0008006" key="4">
    <source>
        <dbReference type="Google" id="ProtNLM"/>
    </source>
</evidence>
<dbReference type="PROSITE" id="PS00018">
    <property type="entry name" value="EF_HAND_1"/>
    <property type="match status" value="2"/>
</dbReference>
<feature type="signal peptide" evidence="1">
    <location>
        <begin position="1"/>
        <end position="22"/>
    </location>
</feature>
<name>A0ABS9W0U4_9PROT</name>
<dbReference type="Proteomes" id="UP001201985">
    <property type="component" value="Unassembled WGS sequence"/>
</dbReference>
<accession>A0ABS9W0U4</accession>
<feature type="chain" id="PRO_5046190947" description="EF-hand domain-containing protein" evidence="1">
    <location>
        <begin position="23"/>
        <end position="292"/>
    </location>
</feature>
<keyword evidence="1" id="KW-0732">Signal</keyword>
<gene>
    <name evidence="2" type="ORF">MON41_01890</name>
</gene>